<accession>A0AAD9GKR9</accession>
<dbReference type="Gene3D" id="3.90.190.10">
    <property type="entry name" value="Protein tyrosine phosphatase superfamily"/>
    <property type="match status" value="1"/>
</dbReference>
<dbReference type="InterPro" id="IPR020422">
    <property type="entry name" value="TYR_PHOSPHATASE_DUAL_dom"/>
</dbReference>
<dbReference type="PROSITE" id="PS50056">
    <property type="entry name" value="TYR_PHOSPHATASE_2"/>
    <property type="match status" value="1"/>
</dbReference>
<gene>
    <name evidence="7" type="ORF">P3T76_007905</name>
</gene>
<dbReference type="PROSITE" id="PS50054">
    <property type="entry name" value="TYR_PHOSPHATASE_DUAL"/>
    <property type="match status" value="1"/>
</dbReference>
<feature type="region of interest" description="Disordered" evidence="4">
    <location>
        <begin position="1"/>
        <end position="20"/>
    </location>
</feature>
<dbReference type="InterPro" id="IPR000340">
    <property type="entry name" value="Dual-sp_phosphatase_cat-dom"/>
</dbReference>
<comment type="similarity">
    <text evidence="1">Belongs to the TIP41 family.</text>
</comment>
<dbReference type="GO" id="GO:0004721">
    <property type="term" value="F:phosphoprotein phosphatase activity"/>
    <property type="evidence" value="ECO:0007669"/>
    <property type="project" value="UniProtKB-KW"/>
</dbReference>
<comment type="caution">
    <text evidence="7">The sequence shown here is derived from an EMBL/GenBank/DDBJ whole genome shotgun (WGS) entry which is preliminary data.</text>
</comment>
<dbReference type="EMBL" id="JASMQC010000014">
    <property type="protein sequence ID" value="KAK1940454.1"/>
    <property type="molecule type" value="Genomic_DNA"/>
</dbReference>
<dbReference type="InterPro" id="IPR051330">
    <property type="entry name" value="Phosphatase_reg/MetRdx"/>
</dbReference>
<dbReference type="AlphaFoldDB" id="A0AAD9GKR9"/>
<dbReference type="InterPro" id="IPR007303">
    <property type="entry name" value="TIP41-like"/>
</dbReference>
<evidence type="ECO:0000256" key="4">
    <source>
        <dbReference type="SAM" id="MobiDB-lite"/>
    </source>
</evidence>
<keyword evidence="3" id="KW-0904">Protein phosphatase</keyword>
<feature type="region of interest" description="Disordered" evidence="4">
    <location>
        <begin position="360"/>
        <end position="384"/>
    </location>
</feature>
<evidence type="ECO:0000256" key="3">
    <source>
        <dbReference type="ARBA" id="ARBA00022912"/>
    </source>
</evidence>
<dbReference type="Pfam" id="PF00782">
    <property type="entry name" value="DSPc"/>
    <property type="match status" value="1"/>
</dbReference>
<sequence>MPGDEERRLQEEEDGEEYEYECECEEVEIEEMTDDEPMHITSRLFLGSIDAARNVTALKRLRIGETLALLAIGEDAAAVSNYANVVSEVYTEVSINRTLIEIEDSRNGDLMRRLPEILSKLREIIAKAERNDTSVLVHCIAGRSRSAAVLAAWILVNDSKQPSVQDVVDRIRIIRPWIEINSYFMQDLHLFHTVLTLSDGETLATADAVQLQGRAFPRLDFGSNLVEGILGGTKSITMRLLSDIENDPKSDLGDIFPFSTVAATTSSPDSSSVRSCFAYLRIDKVETRDLNTIDDATLRKSGFESTHEVLSVLKQFYPNVTASTPLQRRKEDMASAGFYTLENGASELLQDLYKTTEGTSVPAKPEYLGDSRRENQPQSKADPVEHKGIRLHNWVIGSNKTHITPIDTVDEIGEAAKLTPPEMVFGKNQLVLYHESSGVCYNFLAVEALKGAHFPPPVSDQAQDIVANQQLKVSIAKHNTNKEDVKELDITYDWTYSTDYKGSLQRLTKSESSPVTFTKSEEDAKVEATSERINYEKLKEREPILWFEDVGLYEDELHDHGSSAMSVKVRVMPSGFYVLSRYWMRLDHVVVRLHETRIHHLFGSDHFLREYTRKEEQFDTLFAKGHPKNMANYTNIDTFQHLLPVREAVVEKILLQ</sequence>
<dbReference type="Pfam" id="PF04176">
    <property type="entry name" value="TIP41"/>
    <property type="match status" value="1"/>
</dbReference>
<dbReference type="FunFam" id="3.90.190.10:FF:000406">
    <property type="entry name" value="Uncharacterized protein"/>
    <property type="match status" value="1"/>
</dbReference>
<evidence type="ECO:0000313" key="7">
    <source>
        <dbReference type="EMBL" id="KAK1940454.1"/>
    </source>
</evidence>
<feature type="compositionally biased region" description="Acidic residues" evidence="4">
    <location>
        <begin position="11"/>
        <end position="20"/>
    </location>
</feature>
<evidence type="ECO:0000313" key="8">
    <source>
        <dbReference type="Proteomes" id="UP001259832"/>
    </source>
</evidence>
<proteinExistence type="inferred from homology"/>
<dbReference type="SMART" id="SM00195">
    <property type="entry name" value="DSPc"/>
    <property type="match status" value="1"/>
</dbReference>
<dbReference type="CDD" id="cd14498">
    <property type="entry name" value="DSP"/>
    <property type="match status" value="1"/>
</dbReference>
<dbReference type="Gene3D" id="2.30.130.30">
    <property type="entry name" value="Hypothetical protein"/>
    <property type="match status" value="1"/>
</dbReference>
<dbReference type="Proteomes" id="UP001259832">
    <property type="component" value="Unassembled WGS sequence"/>
</dbReference>
<evidence type="ECO:0000259" key="6">
    <source>
        <dbReference type="PROSITE" id="PS50056"/>
    </source>
</evidence>
<dbReference type="InterPro" id="IPR029021">
    <property type="entry name" value="Prot-tyrosine_phosphatase-like"/>
</dbReference>
<dbReference type="PANTHER" id="PTHR21021:SF16">
    <property type="entry name" value="TIP41-LIKE PROTEIN"/>
    <property type="match status" value="1"/>
</dbReference>
<keyword evidence="2" id="KW-0378">Hydrolase</keyword>
<feature type="domain" description="Tyrosine specific protein phosphatases" evidence="6">
    <location>
        <begin position="115"/>
        <end position="176"/>
    </location>
</feature>
<dbReference type="GO" id="GO:0005829">
    <property type="term" value="C:cytosol"/>
    <property type="evidence" value="ECO:0007669"/>
    <property type="project" value="TreeGrafter"/>
</dbReference>
<dbReference type="SUPFAM" id="SSF52799">
    <property type="entry name" value="(Phosphotyrosine protein) phosphatases II"/>
    <property type="match status" value="1"/>
</dbReference>
<name>A0AAD9GKR9_9STRA</name>
<dbReference type="PANTHER" id="PTHR21021">
    <property type="entry name" value="GAF/PUTATIVE CYTOSKELETAL PROTEIN"/>
    <property type="match status" value="1"/>
</dbReference>
<evidence type="ECO:0000256" key="2">
    <source>
        <dbReference type="ARBA" id="ARBA00022801"/>
    </source>
</evidence>
<dbReference type="InterPro" id="IPR016130">
    <property type="entry name" value="Tyr_Pase_AS"/>
</dbReference>
<organism evidence="7 8">
    <name type="scientific">Phytophthora citrophthora</name>
    <dbReference type="NCBI Taxonomy" id="4793"/>
    <lineage>
        <taxon>Eukaryota</taxon>
        <taxon>Sar</taxon>
        <taxon>Stramenopiles</taxon>
        <taxon>Oomycota</taxon>
        <taxon>Peronosporomycetes</taxon>
        <taxon>Peronosporales</taxon>
        <taxon>Peronosporaceae</taxon>
        <taxon>Phytophthora</taxon>
    </lineage>
</organism>
<reference evidence="7" key="1">
    <citation type="submission" date="2023-08" db="EMBL/GenBank/DDBJ databases">
        <title>Reference Genome Resource for the Citrus Pathogen Phytophthora citrophthora.</title>
        <authorList>
            <person name="Moller H."/>
            <person name="Coetzee B."/>
            <person name="Rose L.J."/>
            <person name="Van Niekerk J.M."/>
        </authorList>
    </citation>
    <scope>NUCLEOTIDE SEQUENCE</scope>
    <source>
        <strain evidence="7">STE-U-9442</strain>
    </source>
</reference>
<dbReference type="GO" id="GO:0031929">
    <property type="term" value="P:TOR signaling"/>
    <property type="evidence" value="ECO:0007669"/>
    <property type="project" value="TreeGrafter"/>
</dbReference>
<dbReference type="PROSITE" id="PS00383">
    <property type="entry name" value="TYR_PHOSPHATASE_1"/>
    <property type="match status" value="1"/>
</dbReference>
<protein>
    <submittedName>
        <fullName evidence="7">TIP41-like protein</fullName>
    </submittedName>
</protein>
<dbReference type="InterPro" id="IPR000387">
    <property type="entry name" value="Tyr_Pase_dom"/>
</dbReference>
<feature type="domain" description="Tyrosine-protein phosphatase" evidence="5">
    <location>
        <begin position="36"/>
        <end position="197"/>
    </location>
</feature>
<keyword evidence="8" id="KW-1185">Reference proteome</keyword>
<evidence type="ECO:0000259" key="5">
    <source>
        <dbReference type="PROSITE" id="PS50054"/>
    </source>
</evidence>
<evidence type="ECO:0000256" key="1">
    <source>
        <dbReference type="ARBA" id="ARBA00006658"/>
    </source>
</evidence>
<feature type="compositionally biased region" description="Basic and acidic residues" evidence="4">
    <location>
        <begin position="1"/>
        <end position="10"/>
    </location>
</feature>